<organism evidence="1 2">
    <name type="scientific">Symbiopectobacterium purcellii</name>
    <dbReference type="NCBI Taxonomy" id="2871826"/>
    <lineage>
        <taxon>Bacteria</taxon>
        <taxon>Pseudomonadati</taxon>
        <taxon>Pseudomonadota</taxon>
        <taxon>Gammaproteobacteria</taxon>
        <taxon>Enterobacterales</taxon>
        <taxon>Enterobacteriaceae</taxon>
    </lineage>
</organism>
<accession>A0ABX9AJF6</accession>
<name>A0ABX9AJF6_9ENTR</name>
<dbReference type="Pfam" id="PF22752">
    <property type="entry name" value="DUF488-N3i"/>
    <property type="match status" value="1"/>
</dbReference>
<proteinExistence type="predicted"/>
<dbReference type="Proteomes" id="UP000825886">
    <property type="component" value="Chromosome"/>
</dbReference>
<keyword evidence="2" id="KW-1185">Reference proteome</keyword>
<dbReference type="InterPro" id="IPR052552">
    <property type="entry name" value="YeaO-like"/>
</dbReference>
<sequence>MSAAIDAPRIHLQRVYDVHSPFAHPTFLVDRLWPRGVRKVRLEGAQWLKAVAPSTALRQAFHAAPDAWDTFVTQYCTELAQQRHWQVITSALTCSGEVTLLYASKELQCNHAQVLRDFLLAQCSA</sequence>
<dbReference type="EMBL" id="CP081864">
    <property type="protein sequence ID" value="QZN94961.1"/>
    <property type="molecule type" value="Genomic_DNA"/>
</dbReference>
<evidence type="ECO:0000313" key="2">
    <source>
        <dbReference type="Proteomes" id="UP000825886"/>
    </source>
</evidence>
<gene>
    <name evidence="1" type="ORF">K6K13_17235</name>
</gene>
<reference evidence="1 2" key="1">
    <citation type="submission" date="2021-08" db="EMBL/GenBank/DDBJ databases">
        <title>Culture and genomic analysis of Symbiopectobacterium purcellii sp. nov. gen. nov., isolated from the leafhopper Empoasca decipiens.</title>
        <authorList>
            <person name="Nadal-Jimenez P."/>
            <person name="Siozios S."/>
            <person name="Halliday N."/>
            <person name="Camara M."/>
            <person name="Hurst G.D.D."/>
        </authorList>
    </citation>
    <scope>NUCLEOTIDE SEQUENCE [LARGE SCALE GENOMIC DNA]</scope>
    <source>
        <strain evidence="1 2">SyEd1</strain>
    </source>
</reference>
<protein>
    <submittedName>
        <fullName evidence="1">DUF488 family protein</fullName>
    </submittedName>
</protein>
<dbReference type="RefSeq" id="WP_222158073.1">
    <property type="nucleotide sequence ID" value="NZ_CP081864.1"/>
</dbReference>
<evidence type="ECO:0000313" key="1">
    <source>
        <dbReference type="EMBL" id="QZN94961.1"/>
    </source>
</evidence>
<dbReference type="PANTHER" id="PTHR36849">
    <property type="entry name" value="CYTOPLASMIC PROTEIN-RELATED"/>
    <property type="match status" value="1"/>
</dbReference>
<dbReference type="PANTHER" id="PTHR36849:SF1">
    <property type="entry name" value="CYTOPLASMIC PROTEIN"/>
    <property type="match status" value="1"/>
</dbReference>